<gene>
    <name evidence="3" type="ORF">EDD32_3700</name>
</gene>
<dbReference type="OrthoDB" id="3253043at2"/>
<dbReference type="Gene3D" id="3.40.50.360">
    <property type="match status" value="1"/>
</dbReference>
<dbReference type="PROSITE" id="PS50902">
    <property type="entry name" value="FLAVODOXIN_LIKE"/>
    <property type="match status" value="1"/>
</dbReference>
<dbReference type="InterPro" id="IPR008254">
    <property type="entry name" value="Flavodoxin/NO_synth"/>
</dbReference>
<dbReference type="RefSeq" id="WP_123919878.1">
    <property type="nucleotide sequence ID" value="NZ_RKRA01000001.1"/>
</dbReference>
<dbReference type="InterPro" id="IPR026816">
    <property type="entry name" value="Flavodoxin_dom"/>
</dbReference>
<sequence>MEMTVVYETVYGTTREVAEAIADGARGAGATVTVRDIADGLAERAPDLLVVGGPTHVRGMSTAWSRGKAAEDAPPAGAHEGGGAGGADAGVGDDAHGGGRDDADEATSQGVREWLAHLGTTGGKAATFDTHLGNPLAGGAARPIARALRRHGRDVIAREGFVLDGGKGPLRAGELDRARAWGAELAGLVA</sequence>
<evidence type="ECO:0000313" key="4">
    <source>
        <dbReference type="Proteomes" id="UP000280726"/>
    </source>
</evidence>
<feature type="compositionally biased region" description="Gly residues" evidence="1">
    <location>
        <begin position="79"/>
        <end position="89"/>
    </location>
</feature>
<dbReference type="SUPFAM" id="SSF52218">
    <property type="entry name" value="Flavoproteins"/>
    <property type="match status" value="1"/>
</dbReference>
<dbReference type="AlphaFoldDB" id="A0A3N4ZCT8"/>
<dbReference type="InterPro" id="IPR029039">
    <property type="entry name" value="Flavoprotein-like_sf"/>
</dbReference>
<organism evidence="3 4">
    <name type="scientific">Georgenia muralis</name>
    <dbReference type="NCBI Taxonomy" id="154117"/>
    <lineage>
        <taxon>Bacteria</taxon>
        <taxon>Bacillati</taxon>
        <taxon>Actinomycetota</taxon>
        <taxon>Actinomycetes</taxon>
        <taxon>Micrococcales</taxon>
        <taxon>Bogoriellaceae</taxon>
        <taxon>Georgenia</taxon>
    </lineage>
</organism>
<evidence type="ECO:0000256" key="1">
    <source>
        <dbReference type="SAM" id="MobiDB-lite"/>
    </source>
</evidence>
<reference evidence="3 4" key="1">
    <citation type="submission" date="2018-11" db="EMBL/GenBank/DDBJ databases">
        <title>Sequencing the genomes of 1000 actinobacteria strains.</title>
        <authorList>
            <person name="Klenk H.-P."/>
        </authorList>
    </citation>
    <scope>NUCLEOTIDE SEQUENCE [LARGE SCALE GENOMIC DNA]</scope>
    <source>
        <strain evidence="3 4">DSM 14418</strain>
    </source>
</reference>
<dbReference type="Pfam" id="PF12724">
    <property type="entry name" value="Flavodoxin_5"/>
    <property type="match status" value="1"/>
</dbReference>
<keyword evidence="4" id="KW-1185">Reference proteome</keyword>
<evidence type="ECO:0000259" key="2">
    <source>
        <dbReference type="PROSITE" id="PS50902"/>
    </source>
</evidence>
<proteinExistence type="predicted"/>
<evidence type="ECO:0000313" key="3">
    <source>
        <dbReference type="EMBL" id="RPF29140.1"/>
    </source>
</evidence>
<feature type="domain" description="Flavodoxin-like" evidence="2">
    <location>
        <begin position="3"/>
        <end position="186"/>
    </location>
</feature>
<dbReference type="EMBL" id="RKRA01000001">
    <property type="protein sequence ID" value="RPF29140.1"/>
    <property type="molecule type" value="Genomic_DNA"/>
</dbReference>
<dbReference type="GO" id="GO:0010181">
    <property type="term" value="F:FMN binding"/>
    <property type="evidence" value="ECO:0007669"/>
    <property type="project" value="InterPro"/>
</dbReference>
<name>A0A3N4ZCT8_9MICO</name>
<comment type="caution">
    <text evidence="3">The sequence shown here is derived from an EMBL/GenBank/DDBJ whole genome shotgun (WGS) entry which is preliminary data.</text>
</comment>
<dbReference type="Proteomes" id="UP000280726">
    <property type="component" value="Unassembled WGS sequence"/>
</dbReference>
<protein>
    <submittedName>
        <fullName evidence="3">Flavodoxin-like protein</fullName>
    </submittedName>
</protein>
<accession>A0A3N4ZCT8</accession>
<feature type="region of interest" description="Disordered" evidence="1">
    <location>
        <begin position="64"/>
        <end position="107"/>
    </location>
</feature>